<accession>W4V1V8</accession>
<keyword evidence="3" id="KW-1185">Reference proteome</keyword>
<sequence length="49" mass="5676">MKKIRLAVIGTGLAWERLHYPAIKELGDKYEIVALCNRTREDAEEFAKK</sequence>
<dbReference type="InterPro" id="IPR000683">
    <property type="entry name" value="Gfo/Idh/MocA-like_OxRdtase_N"/>
</dbReference>
<proteinExistence type="predicted"/>
<organism evidence="2 3">
    <name type="scientific">Acetivibrio straminisolvens JCM 21531</name>
    <dbReference type="NCBI Taxonomy" id="1294263"/>
    <lineage>
        <taxon>Bacteria</taxon>
        <taxon>Bacillati</taxon>
        <taxon>Bacillota</taxon>
        <taxon>Clostridia</taxon>
        <taxon>Eubacteriales</taxon>
        <taxon>Oscillospiraceae</taxon>
        <taxon>Acetivibrio</taxon>
    </lineage>
</organism>
<dbReference type="Proteomes" id="UP000019109">
    <property type="component" value="Unassembled WGS sequence"/>
</dbReference>
<dbReference type="Pfam" id="PF01408">
    <property type="entry name" value="GFO_IDH_MocA"/>
    <property type="match status" value="1"/>
</dbReference>
<dbReference type="GO" id="GO:0000166">
    <property type="term" value="F:nucleotide binding"/>
    <property type="evidence" value="ECO:0007669"/>
    <property type="project" value="InterPro"/>
</dbReference>
<evidence type="ECO:0000313" key="2">
    <source>
        <dbReference type="EMBL" id="GAE87097.1"/>
    </source>
</evidence>
<feature type="domain" description="Gfo/Idh/MocA-like oxidoreductase N-terminal" evidence="1">
    <location>
        <begin position="4"/>
        <end position="49"/>
    </location>
</feature>
<name>W4V1V8_9FIRM</name>
<dbReference type="EMBL" id="BAVR01000004">
    <property type="protein sequence ID" value="GAE87097.1"/>
    <property type="molecule type" value="Genomic_DNA"/>
</dbReference>
<dbReference type="STRING" id="1294263.JCM21531_442"/>
<comment type="caution">
    <text evidence="2">The sequence shown here is derived from an EMBL/GenBank/DDBJ whole genome shotgun (WGS) entry which is preliminary data.</text>
</comment>
<dbReference type="InterPro" id="IPR036291">
    <property type="entry name" value="NAD(P)-bd_dom_sf"/>
</dbReference>
<dbReference type="SUPFAM" id="SSF51735">
    <property type="entry name" value="NAD(P)-binding Rossmann-fold domains"/>
    <property type="match status" value="1"/>
</dbReference>
<dbReference type="Gene3D" id="3.40.50.720">
    <property type="entry name" value="NAD(P)-binding Rossmann-like Domain"/>
    <property type="match status" value="1"/>
</dbReference>
<protein>
    <submittedName>
        <fullName evidence="2">Glucose-fructose oxidoreductase</fullName>
    </submittedName>
</protein>
<dbReference type="AlphaFoldDB" id="W4V1V8"/>
<evidence type="ECO:0000313" key="3">
    <source>
        <dbReference type="Proteomes" id="UP000019109"/>
    </source>
</evidence>
<evidence type="ECO:0000259" key="1">
    <source>
        <dbReference type="Pfam" id="PF01408"/>
    </source>
</evidence>
<reference evidence="2" key="1">
    <citation type="journal article" date="2014" name="Genome Announc.">
        <title>Draft Genome Sequence of Clostridium straminisolvens Strain JCM 21531T, Isolated from a Cellulose-Degrading Bacterial Community.</title>
        <authorList>
            <person name="Yuki M."/>
            <person name="Oshima K."/>
            <person name="Suda W."/>
            <person name="Sakamoto M."/>
            <person name="Kitamura K."/>
            <person name="Iida T."/>
            <person name="Hattori M."/>
            <person name="Ohkuma M."/>
        </authorList>
    </citation>
    <scope>NUCLEOTIDE SEQUENCE [LARGE SCALE GENOMIC DNA]</scope>
    <source>
        <strain evidence="2">JCM 21531</strain>
    </source>
</reference>
<gene>
    <name evidence="2" type="ORF">JCM21531_442</name>
</gene>